<dbReference type="PANTHER" id="PTHR34223:SF101">
    <property type="entry name" value="F-BOX DOMAIN-CONTAINING PROTEIN"/>
    <property type="match status" value="1"/>
</dbReference>
<dbReference type="PANTHER" id="PTHR34223">
    <property type="entry name" value="OS11G0201299 PROTEIN"/>
    <property type="match status" value="1"/>
</dbReference>
<evidence type="ECO:0000313" key="2">
    <source>
        <dbReference type="EMBL" id="KAJ0219371.1"/>
    </source>
</evidence>
<proteinExistence type="predicted"/>
<dbReference type="EMBL" id="NBSK02000003">
    <property type="protein sequence ID" value="KAJ0219371.1"/>
    <property type="molecule type" value="Genomic_DNA"/>
</dbReference>
<name>A0A9R1WB27_LACSA</name>
<dbReference type="AlphaFoldDB" id="A0A9R1WB27"/>
<dbReference type="CDD" id="cd22160">
    <property type="entry name" value="F-box_AtFBL13-like"/>
    <property type="match status" value="1"/>
</dbReference>
<gene>
    <name evidence="2" type="ORF">LSAT_V11C300109750</name>
</gene>
<reference evidence="2 3" key="1">
    <citation type="journal article" date="2017" name="Nat. Commun.">
        <title>Genome assembly with in vitro proximity ligation data and whole-genome triplication in lettuce.</title>
        <authorList>
            <person name="Reyes-Chin-Wo S."/>
            <person name="Wang Z."/>
            <person name="Yang X."/>
            <person name="Kozik A."/>
            <person name="Arikit S."/>
            <person name="Song C."/>
            <person name="Xia L."/>
            <person name="Froenicke L."/>
            <person name="Lavelle D.O."/>
            <person name="Truco M.J."/>
            <person name="Xia R."/>
            <person name="Zhu S."/>
            <person name="Xu C."/>
            <person name="Xu H."/>
            <person name="Xu X."/>
            <person name="Cox K."/>
            <person name="Korf I."/>
            <person name="Meyers B.C."/>
            <person name="Michelmore R.W."/>
        </authorList>
    </citation>
    <scope>NUCLEOTIDE SEQUENCE [LARGE SCALE GENOMIC DNA]</scope>
    <source>
        <strain evidence="3">cv. Salinas</strain>
        <tissue evidence="2">Seedlings</tissue>
    </source>
</reference>
<accession>A0A9R1WB27</accession>
<organism evidence="2 3">
    <name type="scientific">Lactuca sativa</name>
    <name type="common">Garden lettuce</name>
    <dbReference type="NCBI Taxonomy" id="4236"/>
    <lineage>
        <taxon>Eukaryota</taxon>
        <taxon>Viridiplantae</taxon>
        <taxon>Streptophyta</taxon>
        <taxon>Embryophyta</taxon>
        <taxon>Tracheophyta</taxon>
        <taxon>Spermatophyta</taxon>
        <taxon>Magnoliopsida</taxon>
        <taxon>eudicotyledons</taxon>
        <taxon>Gunneridae</taxon>
        <taxon>Pentapetalae</taxon>
        <taxon>asterids</taxon>
        <taxon>campanulids</taxon>
        <taxon>Asterales</taxon>
        <taxon>Asteraceae</taxon>
        <taxon>Cichorioideae</taxon>
        <taxon>Cichorieae</taxon>
        <taxon>Lactucinae</taxon>
        <taxon>Lactuca</taxon>
    </lineage>
</organism>
<evidence type="ECO:0000313" key="3">
    <source>
        <dbReference type="Proteomes" id="UP000235145"/>
    </source>
</evidence>
<dbReference type="Proteomes" id="UP000235145">
    <property type="component" value="Unassembled WGS sequence"/>
</dbReference>
<keyword evidence="3" id="KW-1185">Reference proteome</keyword>
<protein>
    <recommendedName>
        <fullName evidence="1">F-box domain-containing protein</fullName>
    </recommendedName>
</protein>
<dbReference type="PROSITE" id="PS50181">
    <property type="entry name" value="FBOX"/>
    <property type="match status" value="1"/>
</dbReference>
<dbReference type="InterPro" id="IPR036047">
    <property type="entry name" value="F-box-like_dom_sf"/>
</dbReference>
<dbReference type="Pfam" id="PF00646">
    <property type="entry name" value="F-box"/>
    <property type="match status" value="1"/>
</dbReference>
<dbReference type="InterPro" id="IPR053781">
    <property type="entry name" value="F-box_AtFBL13-like"/>
</dbReference>
<evidence type="ECO:0000259" key="1">
    <source>
        <dbReference type="PROSITE" id="PS50181"/>
    </source>
</evidence>
<comment type="caution">
    <text evidence="2">The sequence shown here is derived from an EMBL/GenBank/DDBJ whole genome shotgun (WGS) entry which is preliminary data.</text>
</comment>
<dbReference type="InterPro" id="IPR053197">
    <property type="entry name" value="F-box_SCFL_complex_component"/>
</dbReference>
<dbReference type="SUPFAM" id="SSF81383">
    <property type="entry name" value="F-box domain"/>
    <property type="match status" value="1"/>
</dbReference>
<dbReference type="SMART" id="SM00256">
    <property type="entry name" value="FBOX"/>
    <property type="match status" value="1"/>
</dbReference>
<feature type="domain" description="F-box" evidence="1">
    <location>
        <begin position="19"/>
        <end position="67"/>
    </location>
</feature>
<sequence length="507" mass="57907">MMHVNAKFDHVNEIMNVEEDRLSSLPNELIHKILSFISVREAIGVSVLSSRWRSIWTSSPYICFLNVPDFSNFVYDEMSRRNNQIHLSSFNLFSWKRLRYSFVNSILDYALSLNIQILTDTCGFESNVGSPLSLFSSPPLNHLDLLGLHYHSPSYSATPALTTLHLDRITLSDSDKRIDLFSNLTLTRLRMIGMNVFSICNLRLSNLTFEDMCLKGVNVVAPQLKNLTINCCNMKFLTISAPGLTSLVMKGDDPLGISTQAFHSLEKVNLCIFRPLLRDAHKIVRLLKQLHSVKLLILNWRLLEVLSSSMGQTSHQPSQFSGFKILKFTPSYPGRVSLEAQAHEKATPSTIFTMISCEVSYECNTFFLICAHQLSKLYAYEKQCGRLYASDIRVMRNIVSAQELVAESRVLFQHCKPLCNTNKAYMEQPMESLRIKWHEHSKAQVKRLWAQSPLEMQSHFEMKQEKIEKLVKKLQHVEGLVTEQPVSKRDVMQATFSSVCEEAAIVM</sequence>
<dbReference type="InterPro" id="IPR001810">
    <property type="entry name" value="F-box_dom"/>
</dbReference>
<dbReference type="Gene3D" id="1.20.1280.50">
    <property type="match status" value="1"/>
</dbReference>